<sequence length="480" mass="53465">MLTPGIQPVAGRLRFGPAVIALRSQPYLALIAFVLALIIAGMELVRYGDDLLYAAGNGPNPLTLTCVMLLSVALMHKTLFPVQNIWRRVVFLIVLALSLFRLIEIYILQATPLTDVLAFVYNRYPHADVIMSKGTSLSLMLFSLGALIRRRMQTCGFVVSLLGLVPVSFAFMIYSYGERNIQIEMSPATLMLLMLVGFSSVFTFTRSPILRPFLTSSVWGRMARLQTLGTIIGIWVIGAVSHLSETAMMFEAVLASAMWVFAIIILVSGSVFERIERDRRTLSREVEHRARHDPLTGLLNRHAVGDYVAMIHQMAHGRRREDDPMTVGVILADIDLFKRVNDTLGHEAGDRVLQHVGRVLRGKLRSSDVVARWGGEEFLMLLPGATLEQTMNTAQVLRTAIATHVSWKNGLESEPITISIGVSAYCLHDSADSLEQIIQHADTALYHAKSQGRNRVNCFKTNRKPPPTPKDFLPPRDKVH</sequence>
<comment type="catalytic activity">
    <reaction evidence="2">
        <text>2 GTP = 3',3'-c-di-GMP + 2 diphosphate</text>
        <dbReference type="Rhea" id="RHEA:24898"/>
        <dbReference type="ChEBI" id="CHEBI:33019"/>
        <dbReference type="ChEBI" id="CHEBI:37565"/>
        <dbReference type="ChEBI" id="CHEBI:58805"/>
        <dbReference type="EC" id="2.7.7.65"/>
    </reaction>
</comment>
<dbReference type="InterPro" id="IPR043128">
    <property type="entry name" value="Rev_trsase/Diguanyl_cyclase"/>
</dbReference>
<gene>
    <name evidence="6" type="ORF">DA792_08870</name>
</gene>
<evidence type="ECO:0000256" key="4">
    <source>
        <dbReference type="SAM" id="Phobius"/>
    </source>
</evidence>
<dbReference type="PANTHER" id="PTHR45138:SF9">
    <property type="entry name" value="DIGUANYLATE CYCLASE DGCM-RELATED"/>
    <property type="match status" value="1"/>
</dbReference>
<feature type="transmembrane region" description="Helical" evidence="4">
    <location>
        <begin position="89"/>
        <end position="109"/>
    </location>
</feature>
<accession>A0A2R4M1V3</accession>
<protein>
    <recommendedName>
        <fullName evidence="1">diguanylate cyclase</fullName>
        <ecNumber evidence="1">2.7.7.65</ecNumber>
    </recommendedName>
</protein>
<dbReference type="EC" id="2.7.7.65" evidence="1"/>
<dbReference type="PANTHER" id="PTHR45138">
    <property type="entry name" value="REGULATORY COMPONENTS OF SENSORY TRANSDUCTION SYSTEM"/>
    <property type="match status" value="1"/>
</dbReference>
<dbReference type="NCBIfam" id="TIGR00254">
    <property type="entry name" value="GGDEF"/>
    <property type="match status" value="1"/>
</dbReference>
<dbReference type="InterPro" id="IPR050469">
    <property type="entry name" value="Diguanylate_Cyclase"/>
</dbReference>
<dbReference type="PROSITE" id="PS50887">
    <property type="entry name" value="GGDEF"/>
    <property type="match status" value="1"/>
</dbReference>
<dbReference type="InterPro" id="IPR029787">
    <property type="entry name" value="Nucleotide_cyclase"/>
</dbReference>
<keyword evidence="4" id="KW-0812">Transmembrane</keyword>
<dbReference type="Proteomes" id="UP000241447">
    <property type="component" value="Chromosome"/>
</dbReference>
<feature type="transmembrane region" description="Helical" evidence="4">
    <location>
        <begin position="129"/>
        <end position="148"/>
    </location>
</feature>
<feature type="region of interest" description="Disordered" evidence="3">
    <location>
        <begin position="457"/>
        <end position="480"/>
    </location>
</feature>
<dbReference type="SMART" id="SM00267">
    <property type="entry name" value="GGDEF"/>
    <property type="match status" value="1"/>
</dbReference>
<proteinExistence type="predicted"/>
<dbReference type="EMBL" id="CP028475">
    <property type="protein sequence ID" value="AVW91180.1"/>
    <property type="molecule type" value="Genomic_DNA"/>
</dbReference>
<reference evidence="6 7" key="1">
    <citation type="submission" date="2018-03" db="EMBL/GenBank/DDBJ databases">
        <title>The Complete Genome of Celeribacter baekdonensis strain LH4, a Thiosulfate-Oxidizing Alphaproteobacterium Isolated from Gulf of Mexico Continental Slope Sediments.</title>
        <authorList>
            <person name="Flood B.E."/>
            <person name="Bailey J.V."/>
            <person name="Leprich D."/>
        </authorList>
    </citation>
    <scope>NUCLEOTIDE SEQUENCE [LARGE SCALE GENOMIC DNA]</scope>
    <source>
        <strain evidence="6 7">LH4</strain>
    </source>
</reference>
<feature type="transmembrane region" description="Helical" evidence="4">
    <location>
        <begin position="225"/>
        <end position="243"/>
    </location>
</feature>
<feature type="domain" description="GGDEF" evidence="5">
    <location>
        <begin position="325"/>
        <end position="461"/>
    </location>
</feature>
<feature type="transmembrane region" description="Helical" evidence="4">
    <location>
        <begin position="188"/>
        <end position="205"/>
    </location>
</feature>
<dbReference type="Gene3D" id="3.30.70.270">
    <property type="match status" value="1"/>
</dbReference>
<dbReference type="SUPFAM" id="SSF55073">
    <property type="entry name" value="Nucleotide cyclase"/>
    <property type="match status" value="1"/>
</dbReference>
<keyword evidence="4" id="KW-0472">Membrane</keyword>
<dbReference type="FunFam" id="3.30.70.270:FF:000001">
    <property type="entry name" value="Diguanylate cyclase domain protein"/>
    <property type="match status" value="1"/>
</dbReference>
<dbReference type="RefSeq" id="WP_107719629.1">
    <property type="nucleotide sequence ID" value="NZ_CP028475.1"/>
</dbReference>
<dbReference type="InterPro" id="IPR000160">
    <property type="entry name" value="GGDEF_dom"/>
</dbReference>
<evidence type="ECO:0000313" key="7">
    <source>
        <dbReference type="Proteomes" id="UP000241447"/>
    </source>
</evidence>
<dbReference type="GO" id="GO:0052621">
    <property type="term" value="F:diguanylate cyclase activity"/>
    <property type="evidence" value="ECO:0007669"/>
    <property type="project" value="UniProtKB-EC"/>
</dbReference>
<evidence type="ECO:0000259" key="5">
    <source>
        <dbReference type="PROSITE" id="PS50887"/>
    </source>
</evidence>
<feature type="transmembrane region" description="Helical" evidence="4">
    <location>
        <begin position="249"/>
        <end position="272"/>
    </location>
</feature>
<name>A0A2R4M1V3_9RHOB</name>
<dbReference type="AlphaFoldDB" id="A0A2R4M1V3"/>
<evidence type="ECO:0000256" key="1">
    <source>
        <dbReference type="ARBA" id="ARBA00012528"/>
    </source>
</evidence>
<evidence type="ECO:0000256" key="3">
    <source>
        <dbReference type="SAM" id="MobiDB-lite"/>
    </source>
</evidence>
<dbReference type="CDD" id="cd01949">
    <property type="entry name" value="GGDEF"/>
    <property type="match status" value="1"/>
</dbReference>
<feature type="transmembrane region" description="Helical" evidence="4">
    <location>
        <begin position="155"/>
        <end position="176"/>
    </location>
</feature>
<keyword evidence="4" id="KW-1133">Transmembrane helix</keyword>
<dbReference type="Pfam" id="PF00990">
    <property type="entry name" value="GGDEF"/>
    <property type="match status" value="1"/>
</dbReference>
<evidence type="ECO:0000256" key="2">
    <source>
        <dbReference type="ARBA" id="ARBA00034247"/>
    </source>
</evidence>
<dbReference type="OrthoDB" id="9812260at2"/>
<dbReference type="KEGG" id="cbak:DA792_08870"/>
<feature type="transmembrane region" description="Helical" evidence="4">
    <location>
        <begin position="20"/>
        <end position="42"/>
    </location>
</feature>
<feature type="transmembrane region" description="Helical" evidence="4">
    <location>
        <begin position="62"/>
        <end position="82"/>
    </location>
</feature>
<evidence type="ECO:0000313" key="6">
    <source>
        <dbReference type="EMBL" id="AVW91180.1"/>
    </source>
</evidence>
<organism evidence="6 7">
    <name type="scientific">Celeribacter baekdonensis</name>
    <dbReference type="NCBI Taxonomy" id="875171"/>
    <lineage>
        <taxon>Bacteria</taxon>
        <taxon>Pseudomonadati</taxon>
        <taxon>Pseudomonadota</taxon>
        <taxon>Alphaproteobacteria</taxon>
        <taxon>Rhodobacterales</taxon>
        <taxon>Roseobacteraceae</taxon>
        <taxon>Celeribacter</taxon>
    </lineage>
</organism>